<reference evidence="6 7" key="1">
    <citation type="journal article" date="2015" name="Int. J. Syst. Evol. Microbiol.">
        <title>Aestuariivita atlantica sp. nov., isolated from deep sea sediment of the Atlantic Ocean.</title>
        <authorList>
            <person name="Li G."/>
            <person name="Lai Q."/>
            <person name="Du Y."/>
            <person name="Liu X."/>
            <person name="Sun F."/>
            <person name="Shao Z."/>
        </authorList>
    </citation>
    <scope>NUCLEOTIDE SEQUENCE [LARGE SCALE GENOMIC DNA]</scope>
    <source>
        <strain evidence="6 7">22II-S11-z3</strain>
    </source>
</reference>
<dbReference type="CDD" id="cd02696">
    <property type="entry name" value="MurNAc-LAA"/>
    <property type="match status" value="1"/>
</dbReference>
<comment type="catalytic activity">
    <reaction evidence="1">
        <text>Hydrolyzes the link between N-acetylmuramoyl residues and L-amino acid residues in certain cell-wall glycopeptides.</text>
        <dbReference type="EC" id="3.5.1.28"/>
    </reaction>
</comment>
<name>A0A0L1JU42_9RHOB</name>
<proteinExistence type="predicted"/>
<dbReference type="RefSeq" id="WP_050529015.1">
    <property type="nucleotide sequence ID" value="NZ_AQQZ01000001.1"/>
</dbReference>
<evidence type="ECO:0000256" key="3">
    <source>
        <dbReference type="ARBA" id="ARBA00022801"/>
    </source>
</evidence>
<keyword evidence="4" id="KW-0732">Signal</keyword>
<evidence type="ECO:0000256" key="1">
    <source>
        <dbReference type="ARBA" id="ARBA00001561"/>
    </source>
</evidence>
<dbReference type="GO" id="GO:0008745">
    <property type="term" value="F:N-acetylmuramoyl-L-alanine amidase activity"/>
    <property type="evidence" value="ECO:0007669"/>
    <property type="project" value="UniProtKB-EC"/>
</dbReference>
<feature type="domain" description="MurNAc-LAA" evidence="5">
    <location>
        <begin position="236"/>
        <end position="391"/>
    </location>
</feature>
<protein>
    <recommendedName>
        <fullName evidence="2">N-acetylmuramoyl-L-alanine amidase</fullName>
        <ecNumber evidence="2">3.5.1.28</ecNumber>
    </recommendedName>
</protein>
<keyword evidence="3" id="KW-0378">Hydrolase</keyword>
<evidence type="ECO:0000313" key="6">
    <source>
        <dbReference type="EMBL" id="KNG95294.1"/>
    </source>
</evidence>
<sequence>MRWTTWIITGLLALVACAAAAQDFSALARVDAGASVLEDRRGGARMALHLSQGVPFRVRMRSAPDQVILDFREVDWTGLTAEGFDRSDRVGGVRFGPFQPGWSRLVLDLAEPMVVTEAGLQVDTGGAVLTVEMARADRETFDAAVAAVPDLPGWDLPDPADVAPPRAELGAGGAIVVMIDPGHGGIDPGAEAAGVKEADLMLRLARELRDAIRRTEGLDAVLTRDSDTFVALERRVALAKAADADLFVSLHADALADGHAQGATVYVLDEDASDAASAALAERHDREDLLAGVDLTGAEDEVARVLMDLARTETAPRSEALARHLVERIEDAVGEVHKRPLRRASFSVLKAADIPSVLVEVGFLSTQADLDRLQDAEWRGRMVMGVRDGIIAWVLEDAALAPLRRQ</sequence>
<dbReference type="GO" id="GO:0030288">
    <property type="term" value="C:outer membrane-bounded periplasmic space"/>
    <property type="evidence" value="ECO:0007669"/>
    <property type="project" value="TreeGrafter"/>
</dbReference>
<organism evidence="6 7">
    <name type="scientific">Pseudaestuariivita atlantica</name>
    <dbReference type="NCBI Taxonomy" id="1317121"/>
    <lineage>
        <taxon>Bacteria</taxon>
        <taxon>Pseudomonadati</taxon>
        <taxon>Pseudomonadota</taxon>
        <taxon>Alphaproteobacteria</taxon>
        <taxon>Rhodobacterales</taxon>
        <taxon>Paracoccaceae</taxon>
        <taxon>Pseudaestuariivita</taxon>
    </lineage>
</organism>
<keyword evidence="7" id="KW-1185">Reference proteome</keyword>
<dbReference type="EMBL" id="AQQZ01000001">
    <property type="protein sequence ID" value="KNG95294.1"/>
    <property type="molecule type" value="Genomic_DNA"/>
</dbReference>
<feature type="signal peptide" evidence="4">
    <location>
        <begin position="1"/>
        <end position="21"/>
    </location>
</feature>
<dbReference type="AlphaFoldDB" id="A0A0L1JU42"/>
<gene>
    <name evidence="6" type="ORF">ATO11_01280</name>
</gene>
<evidence type="ECO:0000313" key="7">
    <source>
        <dbReference type="Proteomes" id="UP000036938"/>
    </source>
</evidence>
<evidence type="ECO:0000259" key="5">
    <source>
        <dbReference type="SMART" id="SM00646"/>
    </source>
</evidence>
<dbReference type="PANTHER" id="PTHR30404:SF0">
    <property type="entry name" value="N-ACETYLMURAMOYL-L-ALANINE AMIDASE AMIC"/>
    <property type="match status" value="1"/>
</dbReference>
<dbReference type="Gene3D" id="2.60.40.3500">
    <property type="match status" value="1"/>
</dbReference>
<dbReference type="InterPro" id="IPR050695">
    <property type="entry name" value="N-acetylmuramoyl_amidase_3"/>
</dbReference>
<evidence type="ECO:0000256" key="2">
    <source>
        <dbReference type="ARBA" id="ARBA00011901"/>
    </source>
</evidence>
<dbReference type="STRING" id="1317121.ATO11_01280"/>
<evidence type="ECO:0000256" key="4">
    <source>
        <dbReference type="SAM" id="SignalP"/>
    </source>
</evidence>
<comment type="caution">
    <text evidence="6">The sequence shown here is derived from an EMBL/GenBank/DDBJ whole genome shotgun (WGS) entry which is preliminary data.</text>
</comment>
<dbReference type="GO" id="GO:0009253">
    <property type="term" value="P:peptidoglycan catabolic process"/>
    <property type="evidence" value="ECO:0007669"/>
    <property type="project" value="InterPro"/>
</dbReference>
<dbReference type="Proteomes" id="UP000036938">
    <property type="component" value="Unassembled WGS sequence"/>
</dbReference>
<dbReference type="OrthoDB" id="9806267at2"/>
<dbReference type="Pfam" id="PF01520">
    <property type="entry name" value="Amidase_3"/>
    <property type="match status" value="1"/>
</dbReference>
<dbReference type="PATRIC" id="fig|1317121.7.peg.255"/>
<dbReference type="PANTHER" id="PTHR30404">
    <property type="entry name" value="N-ACETYLMURAMOYL-L-ALANINE AMIDASE"/>
    <property type="match status" value="1"/>
</dbReference>
<dbReference type="Gene3D" id="3.40.630.40">
    <property type="entry name" value="Zn-dependent exopeptidases"/>
    <property type="match status" value="1"/>
</dbReference>
<dbReference type="PROSITE" id="PS51257">
    <property type="entry name" value="PROKAR_LIPOPROTEIN"/>
    <property type="match status" value="1"/>
</dbReference>
<accession>A0A0L1JU42</accession>
<feature type="chain" id="PRO_5005553904" description="N-acetylmuramoyl-L-alanine amidase" evidence="4">
    <location>
        <begin position="22"/>
        <end position="406"/>
    </location>
</feature>
<dbReference type="InterPro" id="IPR002508">
    <property type="entry name" value="MurNAc-LAA_cat"/>
</dbReference>
<dbReference type="EC" id="3.5.1.28" evidence="2"/>
<dbReference type="SUPFAM" id="SSF53187">
    <property type="entry name" value="Zn-dependent exopeptidases"/>
    <property type="match status" value="1"/>
</dbReference>
<dbReference type="SMART" id="SM00646">
    <property type="entry name" value="Ami_3"/>
    <property type="match status" value="1"/>
</dbReference>